<protein>
    <submittedName>
        <fullName evidence="1">Uncharacterized protein</fullName>
    </submittedName>
</protein>
<name>A0A0P8Y6U2_9CLOT</name>
<evidence type="ECO:0000313" key="1">
    <source>
        <dbReference type="EMBL" id="KPU42137.1"/>
    </source>
</evidence>
<organism evidence="1 2">
    <name type="scientific">Oxobacter pfennigii</name>
    <dbReference type="NCBI Taxonomy" id="36849"/>
    <lineage>
        <taxon>Bacteria</taxon>
        <taxon>Bacillati</taxon>
        <taxon>Bacillota</taxon>
        <taxon>Clostridia</taxon>
        <taxon>Eubacteriales</taxon>
        <taxon>Clostridiaceae</taxon>
        <taxon>Oxobacter</taxon>
    </lineage>
</organism>
<dbReference type="STRING" id="36849.OXPF_39160"/>
<evidence type="ECO:0000313" key="2">
    <source>
        <dbReference type="Proteomes" id="UP000050326"/>
    </source>
</evidence>
<comment type="caution">
    <text evidence="1">The sequence shown here is derived from an EMBL/GenBank/DDBJ whole genome shotgun (WGS) entry which is preliminary data.</text>
</comment>
<gene>
    <name evidence="1" type="ORF">OXPF_39160</name>
</gene>
<dbReference type="EMBL" id="LKET01000068">
    <property type="protein sequence ID" value="KPU42137.1"/>
    <property type="molecule type" value="Genomic_DNA"/>
</dbReference>
<reference evidence="1 2" key="1">
    <citation type="submission" date="2015-09" db="EMBL/GenBank/DDBJ databases">
        <title>Genome sequence of Oxobacter pfennigii DSM 3222.</title>
        <authorList>
            <person name="Poehlein A."/>
            <person name="Bengelsdorf F.R."/>
            <person name="Schiel-Bengelsdorf B."/>
            <person name="Duerre P."/>
            <person name="Daniel R."/>
        </authorList>
    </citation>
    <scope>NUCLEOTIDE SEQUENCE [LARGE SCALE GENOMIC DNA]</scope>
    <source>
        <strain evidence="1 2">DSM 3222</strain>
    </source>
</reference>
<accession>A0A0P8Y6U2</accession>
<dbReference type="AlphaFoldDB" id="A0A0P8Y6U2"/>
<sequence length="125" mass="14613">MFNDPHSNMTKTCSPGCSRVYRQNLHEQGVYNGTLEKAHEAAKTSPLTGHFETHMHAKSWVIQAPDGEIYKCRNLKLWLDEHQDMIDGTVRQAWDGITKIKYSMQGKRKFKSYQWKGWKLLDWGQ</sequence>
<proteinExistence type="predicted"/>
<keyword evidence="2" id="KW-1185">Reference proteome</keyword>
<dbReference type="Proteomes" id="UP000050326">
    <property type="component" value="Unassembled WGS sequence"/>
</dbReference>